<dbReference type="EMBL" id="CAJOBF010001387">
    <property type="protein sequence ID" value="CAF3945426.1"/>
    <property type="molecule type" value="Genomic_DNA"/>
</dbReference>
<dbReference type="Proteomes" id="UP000681720">
    <property type="component" value="Unassembled WGS sequence"/>
</dbReference>
<evidence type="ECO:0000256" key="2">
    <source>
        <dbReference type="ARBA" id="ARBA00022692"/>
    </source>
</evidence>
<keyword evidence="4 5" id="KW-0472">Membrane</keyword>
<keyword evidence="2 5" id="KW-0812">Transmembrane</keyword>
<sequence>MLSCRRLIFSYSHFPLHRITSSLLTRYNSSSSSSSVDLSTILKEQSIYFEKKSTSTIAYETFVQAPSEFVANSLLQIHDSVGLPWWATIALATITFRVAVGASITVSQQRFIERLQTVRRVVTNELEPRIKTINIQAMKGKTASIVEEKKSIQREARLLTKRGYQELNVHPGKLLVLALFGSIPWLYFTFGIRMICMSPMTLPTISQEGLLWFQNLAESDPYGILPLGFLIPSLIGITFNSIEKPGSANPRLLTASRIQRTLTRVVVTGFTLIAFKLPAGIVLFWTLNSILQLSQTIFFELPRVRNMLGLQPSRFGSQPLRIRWTIWRDKWLFFLRTLKWFSKL</sequence>
<dbReference type="GO" id="GO:0005743">
    <property type="term" value="C:mitochondrial inner membrane"/>
    <property type="evidence" value="ECO:0007669"/>
    <property type="project" value="TreeGrafter"/>
</dbReference>
<evidence type="ECO:0000313" key="17">
    <source>
        <dbReference type="Proteomes" id="UP000663866"/>
    </source>
</evidence>
<evidence type="ECO:0000313" key="7">
    <source>
        <dbReference type="EMBL" id="CAF1683458.1"/>
    </source>
</evidence>
<dbReference type="EMBL" id="CAJOBH010000004">
    <property type="protein sequence ID" value="CAF3745725.1"/>
    <property type="molecule type" value="Genomic_DNA"/>
</dbReference>
<dbReference type="Proteomes" id="UP000663834">
    <property type="component" value="Unassembled WGS sequence"/>
</dbReference>
<dbReference type="EMBL" id="CAJNRG010014070">
    <property type="protein sequence ID" value="CAF2152906.1"/>
    <property type="molecule type" value="Genomic_DNA"/>
</dbReference>
<dbReference type="Proteomes" id="UP000663856">
    <property type="component" value="Unassembled WGS sequence"/>
</dbReference>
<evidence type="ECO:0000313" key="8">
    <source>
        <dbReference type="EMBL" id="CAF2061100.1"/>
    </source>
</evidence>
<evidence type="ECO:0000313" key="15">
    <source>
        <dbReference type="EMBL" id="CAF3945426.1"/>
    </source>
</evidence>
<feature type="transmembrane region" description="Helical" evidence="5">
    <location>
        <begin position="174"/>
        <end position="202"/>
    </location>
</feature>
<dbReference type="GO" id="GO:0032977">
    <property type="term" value="F:membrane insertase activity"/>
    <property type="evidence" value="ECO:0007669"/>
    <property type="project" value="InterPro"/>
</dbReference>
<dbReference type="OrthoDB" id="2148490at2759"/>
<evidence type="ECO:0000313" key="11">
    <source>
        <dbReference type="EMBL" id="CAF3745725.1"/>
    </source>
</evidence>
<keyword evidence="17" id="KW-1185">Reference proteome</keyword>
<feature type="transmembrane region" description="Helical" evidence="5">
    <location>
        <begin position="262"/>
        <end position="287"/>
    </location>
</feature>
<dbReference type="Proteomes" id="UP000663887">
    <property type="component" value="Unassembled WGS sequence"/>
</dbReference>
<evidence type="ECO:0000256" key="3">
    <source>
        <dbReference type="ARBA" id="ARBA00022989"/>
    </source>
</evidence>
<dbReference type="EMBL" id="CAJOBI010002191">
    <property type="protein sequence ID" value="CAF3918115.1"/>
    <property type="molecule type" value="Genomic_DNA"/>
</dbReference>
<proteinExistence type="predicted"/>
<feature type="transmembrane region" description="Helical" evidence="5">
    <location>
        <begin position="222"/>
        <end position="242"/>
    </location>
</feature>
<organism evidence="8 16">
    <name type="scientific">Rotaria magnacalcarata</name>
    <dbReference type="NCBI Taxonomy" id="392030"/>
    <lineage>
        <taxon>Eukaryota</taxon>
        <taxon>Metazoa</taxon>
        <taxon>Spiralia</taxon>
        <taxon>Gnathifera</taxon>
        <taxon>Rotifera</taxon>
        <taxon>Eurotatoria</taxon>
        <taxon>Bdelloidea</taxon>
        <taxon>Philodinida</taxon>
        <taxon>Philodinidae</taxon>
        <taxon>Rotaria</taxon>
    </lineage>
</organism>
<dbReference type="PANTHER" id="PTHR12428:SF65">
    <property type="entry name" value="CYTOCHROME C OXIDASE ASSEMBLY PROTEIN COX18, MITOCHONDRIAL"/>
    <property type="match status" value="1"/>
</dbReference>
<evidence type="ECO:0000313" key="16">
    <source>
        <dbReference type="Proteomes" id="UP000663824"/>
    </source>
</evidence>
<keyword evidence="3 5" id="KW-1133">Transmembrane helix</keyword>
<dbReference type="EMBL" id="CAJOBJ010000003">
    <property type="protein sequence ID" value="CAF3780599.1"/>
    <property type="molecule type" value="Genomic_DNA"/>
</dbReference>
<feature type="transmembrane region" description="Helical" evidence="5">
    <location>
        <begin position="83"/>
        <end position="106"/>
    </location>
</feature>
<dbReference type="Proteomes" id="UP000663824">
    <property type="component" value="Unassembled WGS sequence"/>
</dbReference>
<evidence type="ECO:0000313" key="14">
    <source>
        <dbReference type="EMBL" id="CAF3918115.1"/>
    </source>
</evidence>
<dbReference type="EMBL" id="CAJNRF010016426">
    <property type="protein sequence ID" value="CAF2203479.1"/>
    <property type="molecule type" value="Genomic_DNA"/>
</dbReference>
<dbReference type="AlphaFoldDB" id="A0A816QLA0"/>
<protein>
    <submittedName>
        <fullName evidence="8">Uncharacterized protein</fullName>
    </submittedName>
</protein>
<dbReference type="EMBL" id="CAJOBG010001220">
    <property type="protein sequence ID" value="CAF3907448.1"/>
    <property type="molecule type" value="Genomic_DNA"/>
</dbReference>
<evidence type="ECO:0000256" key="1">
    <source>
        <dbReference type="ARBA" id="ARBA00004141"/>
    </source>
</evidence>
<dbReference type="EMBL" id="CAJNRE010006992">
    <property type="protein sequence ID" value="CAF2061100.1"/>
    <property type="molecule type" value="Genomic_DNA"/>
</dbReference>
<dbReference type="GO" id="GO:0033617">
    <property type="term" value="P:mitochondrial respiratory chain complex IV assembly"/>
    <property type="evidence" value="ECO:0007669"/>
    <property type="project" value="TreeGrafter"/>
</dbReference>
<dbReference type="EMBL" id="CAJNOV010000076">
    <property type="protein sequence ID" value="CAF0975595.1"/>
    <property type="molecule type" value="Genomic_DNA"/>
</dbReference>
<evidence type="ECO:0000256" key="5">
    <source>
        <dbReference type="SAM" id="Phobius"/>
    </source>
</evidence>
<dbReference type="Proteomes" id="UP000676336">
    <property type="component" value="Unassembled WGS sequence"/>
</dbReference>
<dbReference type="Proteomes" id="UP000663842">
    <property type="component" value="Unassembled WGS sequence"/>
</dbReference>
<evidence type="ECO:0000313" key="13">
    <source>
        <dbReference type="EMBL" id="CAF3907448.1"/>
    </source>
</evidence>
<comment type="caution">
    <text evidence="8">The sequence shown here is derived from an EMBL/GenBank/DDBJ whole genome shotgun (WGS) entry which is preliminary data.</text>
</comment>
<accession>A0A816QLA0</accession>
<dbReference type="PANTHER" id="PTHR12428">
    <property type="entry name" value="OXA1"/>
    <property type="match status" value="1"/>
</dbReference>
<comment type="subcellular location">
    <subcellularLocation>
        <location evidence="1">Membrane</location>
        <topology evidence="1">Multi-pass membrane protein</topology>
    </subcellularLocation>
</comment>
<dbReference type="Proteomes" id="UP000663855">
    <property type="component" value="Unassembled WGS sequence"/>
</dbReference>
<dbReference type="Proteomes" id="UP000663866">
    <property type="component" value="Unassembled WGS sequence"/>
</dbReference>
<gene>
    <name evidence="11" type="ORF">BYL167_LOCUS52</name>
    <name evidence="6" type="ORF">CJN711_LOCUS1095</name>
    <name evidence="12" type="ORF">GIL414_LOCUS34</name>
    <name evidence="7" type="ORF">KQP761_LOCUS37528</name>
    <name evidence="8" type="ORF">MBJ925_LOCUS14925</name>
    <name evidence="13" type="ORF">OVN521_LOCUS9846</name>
    <name evidence="14" type="ORF">SMN809_LOCUS7520</name>
    <name evidence="15" type="ORF">UXM345_LOCUS13017</name>
    <name evidence="10" type="ORF">WKI299_LOCUS34624</name>
    <name evidence="9" type="ORF">XDN619_LOCUS28955</name>
</gene>
<dbReference type="Proteomes" id="UP000681967">
    <property type="component" value="Unassembled WGS sequence"/>
</dbReference>
<evidence type="ECO:0000313" key="6">
    <source>
        <dbReference type="EMBL" id="CAF0975595.1"/>
    </source>
</evidence>
<evidence type="ECO:0000256" key="4">
    <source>
        <dbReference type="ARBA" id="ARBA00023136"/>
    </source>
</evidence>
<dbReference type="InterPro" id="IPR001708">
    <property type="entry name" value="YidC/ALB3/OXA1/COX18"/>
</dbReference>
<evidence type="ECO:0000313" key="12">
    <source>
        <dbReference type="EMBL" id="CAF3780599.1"/>
    </source>
</evidence>
<reference evidence="8" key="1">
    <citation type="submission" date="2021-02" db="EMBL/GenBank/DDBJ databases">
        <authorList>
            <person name="Nowell W R."/>
        </authorList>
    </citation>
    <scope>NUCLEOTIDE SEQUENCE</scope>
</reference>
<evidence type="ECO:0000313" key="10">
    <source>
        <dbReference type="EMBL" id="CAF2203479.1"/>
    </source>
</evidence>
<name>A0A816QLA0_9BILA</name>
<dbReference type="GO" id="GO:0032979">
    <property type="term" value="P:protein insertion into mitochondrial inner membrane from matrix"/>
    <property type="evidence" value="ECO:0007669"/>
    <property type="project" value="TreeGrafter"/>
</dbReference>
<evidence type="ECO:0000313" key="9">
    <source>
        <dbReference type="EMBL" id="CAF2152906.1"/>
    </source>
</evidence>
<dbReference type="EMBL" id="CAJNOW010021253">
    <property type="protein sequence ID" value="CAF1683458.1"/>
    <property type="molecule type" value="Genomic_DNA"/>
</dbReference>